<evidence type="ECO:0000313" key="2">
    <source>
        <dbReference type="EMBL" id="KGP92351.1"/>
    </source>
</evidence>
<feature type="transmembrane region" description="Helical" evidence="1">
    <location>
        <begin position="87"/>
        <end position="106"/>
    </location>
</feature>
<comment type="caution">
    <text evidence="2">The sequence shown here is derived from an EMBL/GenBank/DDBJ whole genome shotgun (WGS) entry which is preliminary data.</text>
</comment>
<feature type="transmembrane region" description="Helical" evidence="1">
    <location>
        <begin position="141"/>
        <end position="161"/>
    </location>
</feature>
<dbReference type="RefSeq" id="WP_036781069.1">
    <property type="nucleotide sequence ID" value="NZ_AVBG01000003.1"/>
</dbReference>
<evidence type="ECO:0000313" key="3">
    <source>
        <dbReference type="Proteomes" id="UP000030153"/>
    </source>
</evidence>
<evidence type="ECO:0000256" key="1">
    <source>
        <dbReference type="SAM" id="Phobius"/>
    </source>
</evidence>
<evidence type="ECO:0008006" key="4">
    <source>
        <dbReference type="Google" id="ProtNLM"/>
    </source>
</evidence>
<keyword evidence="1" id="KW-0812">Transmembrane</keyword>
<keyword evidence="3" id="KW-1185">Reference proteome</keyword>
<feature type="transmembrane region" description="Helical" evidence="1">
    <location>
        <begin position="58"/>
        <end position="75"/>
    </location>
</feature>
<gene>
    <name evidence="2" type="ORF">N780_00620</name>
</gene>
<dbReference type="Proteomes" id="UP000030153">
    <property type="component" value="Unassembled WGS sequence"/>
</dbReference>
<feature type="transmembrane region" description="Helical" evidence="1">
    <location>
        <begin position="6"/>
        <end position="22"/>
    </location>
</feature>
<feature type="transmembrane region" description="Helical" evidence="1">
    <location>
        <begin position="112"/>
        <end position="129"/>
    </location>
</feature>
<feature type="transmembrane region" description="Helical" evidence="1">
    <location>
        <begin position="34"/>
        <end position="52"/>
    </location>
</feature>
<protein>
    <recommendedName>
        <fullName evidence="4">DUF5134 domain-containing protein</fullName>
    </recommendedName>
</protein>
<accession>A0A0A2V0R2</accession>
<reference evidence="2 3" key="1">
    <citation type="submission" date="2013-08" db="EMBL/GenBank/DDBJ databases">
        <title>Genome of Pontibacillus chungwhensis.</title>
        <authorList>
            <person name="Wang Q."/>
            <person name="Wang G."/>
        </authorList>
    </citation>
    <scope>NUCLEOTIDE SEQUENCE [LARGE SCALE GENOMIC DNA]</scope>
    <source>
        <strain evidence="2 3">BH030062</strain>
    </source>
</reference>
<dbReference type="AlphaFoldDB" id="A0A0A2V0R2"/>
<dbReference type="eggNOG" id="ENOG5030CIA">
    <property type="taxonomic scope" value="Bacteria"/>
</dbReference>
<organism evidence="2 3">
    <name type="scientific">Pontibacillus chungwhensis BH030062</name>
    <dbReference type="NCBI Taxonomy" id="1385513"/>
    <lineage>
        <taxon>Bacteria</taxon>
        <taxon>Bacillati</taxon>
        <taxon>Bacillota</taxon>
        <taxon>Bacilli</taxon>
        <taxon>Bacillales</taxon>
        <taxon>Bacillaceae</taxon>
        <taxon>Pontibacillus</taxon>
    </lineage>
</organism>
<keyword evidence="1" id="KW-1133">Transmembrane helix</keyword>
<proteinExistence type="predicted"/>
<name>A0A0A2V0R2_9BACI</name>
<keyword evidence="1" id="KW-0472">Membrane</keyword>
<dbReference type="EMBL" id="AVBG01000003">
    <property type="protein sequence ID" value="KGP92351.1"/>
    <property type="molecule type" value="Genomic_DNA"/>
</dbReference>
<sequence length="174" mass="19626">MKVAIGIIWTMMILGIGVLSFLHRISKNEHKERTVHAVVMFASIYFGMTIYFVTQNLLMSMGIASGIGLLLPFFFRYPNSERIIHSSMHAVMGGMMGGMLSGMLPVAEWNTLFKVMTLCTFTFGMLVIYDLHVSHPLIRWVYNPFSIAILMLVLGVFIQFLPISSVGIEHSHNH</sequence>